<accession>A0A381YNT5</accession>
<gene>
    <name evidence="1" type="ORF">METZ01_LOCUS131448</name>
</gene>
<reference evidence="1" key="1">
    <citation type="submission" date="2018-05" db="EMBL/GenBank/DDBJ databases">
        <authorList>
            <person name="Lanie J.A."/>
            <person name="Ng W.-L."/>
            <person name="Kazmierczak K.M."/>
            <person name="Andrzejewski T.M."/>
            <person name="Davidsen T.M."/>
            <person name="Wayne K.J."/>
            <person name="Tettelin H."/>
            <person name="Glass J.I."/>
            <person name="Rusch D."/>
            <person name="Podicherti R."/>
            <person name="Tsui H.-C.T."/>
            <person name="Winkler M.E."/>
        </authorList>
    </citation>
    <scope>NUCLEOTIDE SEQUENCE</scope>
</reference>
<organism evidence="1">
    <name type="scientific">marine metagenome</name>
    <dbReference type="NCBI Taxonomy" id="408172"/>
    <lineage>
        <taxon>unclassified sequences</taxon>
        <taxon>metagenomes</taxon>
        <taxon>ecological metagenomes</taxon>
    </lineage>
</organism>
<sequence length="46" mass="5116">MVEIIVPLCLIVDLSRTKTVNTVPIWFQATVLLSSFVIGKLSNRLS</sequence>
<evidence type="ECO:0000313" key="1">
    <source>
        <dbReference type="EMBL" id="SVA78594.1"/>
    </source>
</evidence>
<name>A0A381YNT5_9ZZZZ</name>
<dbReference type="EMBL" id="UINC01018663">
    <property type="protein sequence ID" value="SVA78594.1"/>
    <property type="molecule type" value="Genomic_DNA"/>
</dbReference>
<dbReference type="AlphaFoldDB" id="A0A381YNT5"/>
<protein>
    <submittedName>
        <fullName evidence="1">Uncharacterized protein</fullName>
    </submittedName>
</protein>
<proteinExistence type="predicted"/>